<evidence type="ECO:0000313" key="7">
    <source>
        <dbReference type="EMBL" id="EET61442.1"/>
    </source>
</evidence>
<feature type="domain" description="Solute-binding protein family 5" evidence="6">
    <location>
        <begin position="78"/>
        <end position="461"/>
    </location>
</feature>
<dbReference type="GO" id="GO:0043190">
    <property type="term" value="C:ATP-binding cassette (ABC) transporter complex"/>
    <property type="evidence" value="ECO:0007669"/>
    <property type="project" value="InterPro"/>
</dbReference>
<dbReference type="PROSITE" id="PS01040">
    <property type="entry name" value="SBP_BACTERIAL_5"/>
    <property type="match status" value="1"/>
</dbReference>
<dbReference type="Pfam" id="PF00496">
    <property type="entry name" value="SBP_bac_5"/>
    <property type="match status" value="1"/>
</dbReference>
<reference evidence="7" key="1">
    <citation type="submission" date="2009-07" db="EMBL/GenBank/DDBJ databases">
        <authorList>
            <person name="Weinstock G."/>
            <person name="Sodergren E."/>
            <person name="Clifton S."/>
            <person name="Fulton L."/>
            <person name="Fulton B."/>
            <person name="Courtney L."/>
            <person name="Fronick C."/>
            <person name="Harrison M."/>
            <person name="Strong C."/>
            <person name="Farmer C."/>
            <person name="Delahaunty K."/>
            <person name="Markovic C."/>
            <person name="Hall O."/>
            <person name="Minx P."/>
            <person name="Tomlinson C."/>
            <person name="Mitreva M."/>
            <person name="Nelson J."/>
            <person name="Hou S."/>
            <person name="Wollam A."/>
            <person name="Pepin K.H."/>
            <person name="Johnson M."/>
            <person name="Bhonagiri V."/>
            <person name="Nash W.E."/>
            <person name="Warren W."/>
            <person name="Chinwalla A."/>
            <person name="Mardis E.R."/>
            <person name="Wilson R.K."/>
        </authorList>
    </citation>
    <scope>NUCLEOTIDE SEQUENCE [LARGE SCALE GENOMIC DNA]</scope>
    <source>
        <strain evidence="7">DSM 14469</strain>
    </source>
</reference>
<dbReference type="CDD" id="cd08504">
    <property type="entry name" value="PBP2_OppA"/>
    <property type="match status" value="1"/>
</dbReference>
<dbReference type="InterPro" id="IPR000914">
    <property type="entry name" value="SBP_5_dom"/>
</dbReference>
<dbReference type="EMBL" id="ACCL02000006">
    <property type="protein sequence ID" value="EET61442.1"/>
    <property type="molecule type" value="Genomic_DNA"/>
</dbReference>
<protein>
    <submittedName>
        <fullName evidence="7">ABC transporter, substrate-binding protein, family 5</fullName>
    </submittedName>
</protein>
<evidence type="ECO:0000256" key="2">
    <source>
        <dbReference type="ARBA" id="ARBA00005695"/>
    </source>
</evidence>
<dbReference type="AlphaFoldDB" id="C6LDK8"/>
<dbReference type="STRING" id="168384.SAMN05660368_01560"/>
<dbReference type="FunFam" id="3.90.76.10:FF:000001">
    <property type="entry name" value="Oligopeptide ABC transporter substrate-binding protein"/>
    <property type="match status" value="1"/>
</dbReference>
<comment type="caution">
    <text evidence="7">The sequence shown here is derived from an EMBL/GenBank/DDBJ whole genome shotgun (WGS) entry which is preliminary data.</text>
</comment>
<evidence type="ECO:0000256" key="3">
    <source>
        <dbReference type="ARBA" id="ARBA00022448"/>
    </source>
</evidence>
<evidence type="ECO:0000313" key="8">
    <source>
        <dbReference type="Proteomes" id="UP000005561"/>
    </source>
</evidence>
<evidence type="ECO:0000256" key="1">
    <source>
        <dbReference type="ARBA" id="ARBA00004193"/>
    </source>
</evidence>
<dbReference type="Gene3D" id="3.10.105.10">
    <property type="entry name" value="Dipeptide-binding Protein, Domain 3"/>
    <property type="match status" value="1"/>
</dbReference>
<name>C6LDK8_9FIRM</name>
<dbReference type="GO" id="GO:0015833">
    <property type="term" value="P:peptide transport"/>
    <property type="evidence" value="ECO:0007669"/>
    <property type="project" value="TreeGrafter"/>
</dbReference>
<keyword evidence="8" id="KW-1185">Reference proteome</keyword>
<dbReference type="Gene3D" id="3.90.76.10">
    <property type="entry name" value="Dipeptide-binding Protein, Domain 1"/>
    <property type="match status" value="1"/>
</dbReference>
<dbReference type="RefSeq" id="WP_006861411.1">
    <property type="nucleotide sequence ID" value="NZ_ACCL02000006.1"/>
</dbReference>
<dbReference type="PANTHER" id="PTHR30290:SF10">
    <property type="entry name" value="PERIPLASMIC OLIGOPEPTIDE-BINDING PROTEIN-RELATED"/>
    <property type="match status" value="1"/>
</dbReference>
<dbReference type="PIRSF" id="PIRSF002741">
    <property type="entry name" value="MppA"/>
    <property type="match status" value="1"/>
</dbReference>
<feature type="chain" id="PRO_5002968369" evidence="5">
    <location>
        <begin position="29"/>
        <end position="539"/>
    </location>
</feature>
<dbReference type="Proteomes" id="UP000005561">
    <property type="component" value="Unassembled WGS sequence"/>
</dbReference>
<comment type="subcellular location">
    <subcellularLocation>
        <location evidence="1">Cell membrane</location>
        <topology evidence="1">Lipid-anchor</topology>
    </subcellularLocation>
</comment>
<dbReference type="SUPFAM" id="SSF53850">
    <property type="entry name" value="Periplasmic binding protein-like II"/>
    <property type="match status" value="1"/>
</dbReference>
<dbReference type="GO" id="GO:1904680">
    <property type="term" value="F:peptide transmembrane transporter activity"/>
    <property type="evidence" value="ECO:0007669"/>
    <property type="project" value="TreeGrafter"/>
</dbReference>
<accession>C6LDK8</accession>
<sequence>MKKRVISMLLAAVMTASLVGGTMMTAAAEEAAEGKQLSVQVGPDPETIDPALNSAVDGGNMILHAFECLLTIDQDGQIAPGQAEEWSVSDDGLTWTFKLREGLKWSDGSDLTANDFVYSWKRVCDPNVAAPYAETVLGMVEGFDEAIEGNLDALAVTAVDDQTLEVKLSAPCPFFESLAAFATLSPVQQATVEANGDAWAIDASTYVSNGPFMVTEWVPGSYIIMSKNPNYWNADAIKLGSIKWNLIEDSNASYNAYQSGEVLMIKDVPTEEIPSLEGNEEFHVEPIIGTYYISYNTQVEPLDNPLVRKALNLAIDREYVANTLMQGTYSPATNFIGPGWVDTDGSSFEENANGGEPYMSATADIEGALAALEEAGYPNGEGLPVLHYSTNDSGYHKAVAEYLQQAWKEIGVTLEVDIVEWSSFTPMRRSGDFEIARNGWVGDYADPSNMLDLLYSTNGNNDGKFNSADYDAAMDKSRSTTDAAERSAALHEAEDILMEESACCPLAYYNDFWLQSSKIEGSWHSAYGYWHFMYADIAE</sequence>
<dbReference type="Gene3D" id="3.40.190.10">
    <property type="entry name" value="Periplasmic binding protein-like II"/>
    <property type="match status" value="1"/>
</dbReference>
<dbReference type="OrthoDB" id="9801912at2"/>
<dbReference type="eggNOG" id="COG4166">
    <property type="taxonomic scope" value="Bacteria"/>
</dbReference>
<dbReference type="PANTHER" id="PTHR30290">
    <property type="entry name" value="PERIPLASMIC BINDING COMPONENT OF ABC TRANSPORTER"/>
    <property type="match status" value="1"/>
</dbReference>
<comment type="similarity">
    <text evidence="2">Belongs to the bacterial solute-binding protein 5 family.</text>
</comment>
<evidence type="ECO:0000256" key="4">
    <source>
        <dbReference type="ARBA" id="ARBA00022729"/>
    </source>
</evidence>
<organism evidence="7 8">
    <name type="scientific">Marvinbryantia formatexigens DSM 14469</name>
    <dbReference type="NCBI Taxonomy" id="478749"/>
    <lineage>
        <taxon>Bacteria</taxon>
        <taxon>Bacillati</taxon>
        <taxon>Bacillota</taxon>
        <taxon>Clostridia</taxon>
        <taxon>Lachnospirales</taxon>
        <taxon>Lachnospiraceae</taxon>
        <taxon>Marvinbryantia</taxon>
    </lineage>
</organism>
<keyword evidence="3" id="KW-0813">Transport</keyword>
<dbReference type="GO" id="GO:0042597">
    <property type="term" value="C:periplasmic space"/>
    <property type="evidence" value="ECO:0007669"/>
    <property type="project" value="UniProtKB-ARBA"/>
</dbReference>
<dbReference type="InterPro" id="IPR039424">
    <property type="entry name" value="SBP_5"/>
</dbReference>
<proteinExistence type="inferred from homology"/>
<gene>
    <name evidence="7" type="ORF">BRYFOR_06617</name>
</gene>
<dbReference type="InterPro" id="IPR030678">
    <property type="entry name" value="Peptide/Ni-bd"/>
</dbReference>
<evidence type="ECO:0000256" key="5">
    <source>
        <dbReference type="SAM" id="SignalP"/>
    </source>
</evidence>
<keyword evidence="4 5" id="KW-0732">Signal</keyword>
<feature type="signal peptide" evidence="5">
    <location>
        <begin position="1"/>
        <end position="28"/>
    </location>
</feature>
<evidence type="ECO:0000259" key="6">
    <source>
        <dbReference type="Pfam" id="PF00496"/>
    </source>
</evidence>
<dbReference type="InterPro" id="IPR023765">
    <property type="entry name" value="SBP_5_CS"/>
</dbReference>